<keyword evidence="3" id="KW-0677">Repeat</keyword>
<evidence type="ECO:0000256" key="3">
    <source>
        <dbReference type="ARBA" id="ARBA00022737"/>
    </source>
</evidence>
<dbReference type="AlphaFoldDB" id="A0AAV1ZMX3"/>
<dbReference type="PANTHER" id="PTHR24373:SF275">
    <property type="entry name" value="TIR DOMAIN-CONTAINING PROTEIN"/>
    <property type="match status" value="1"/>
</dbReference>
<sequence length="369" mass="41898">MRLFFTMLPLIIVTIFFSTTAFGGTLCPPREDIYPCSCMNIPISKKLMHTIVNCHHLANSGILSGILRSLKPVQIDQFHIYNSFWDAHQKGLTETNAVLPTDWLTLLRIKEMEIYDSALSSCFACQSKLTCKNTVTNRFSVVNSSISEKMCTLCDTGKGNAYPWISCMSRLKNFEYSHGKLVSFGPDMFPLDMRELLVLNLTHNEITSVHRDALKKLKKLSMLDLSHNRLEFFDFVTTDLNNLQFLDISSWNRIKEIDKTQFGYLKGLKSLILASNDIVELKEVSWKNIASTVTLIDLADNPLHCDCNIRWINGTFVVHVNILGTCSSPEDYEDSAIRKASRMLIERCDKDGNIGTRKKSAVTNPMILF</sequence>
<dbReference type="PANTHER" id="PTHR24373">
    <property type="entry name" value="SLIT RELATED LEUCINE-RICH REPEAT NEURONAL PROTEIN"/>
    <property type="match status" value="1"/>
</dbReference>
<dbReference type="EMBL" id="CAXIEN010000065">
    <property type="protein sequence ID" value="CAL1273118.1"/>
    <property type="molecule type" value="Genomic_DNA"/>
</dbReference>
<evidence type="ECO:0000313" key="6">
    <source>
        <dbReference type="Proteomes" id="UP001497382"/>
    </source>
</evidence>
<dbReference type="Pfam" id="PF13855">
    <property type="entry name" value="LRR_8"/>
    <property type="match status" value="1"/>
</dbReference>
<dbReference type="InterPro" id="IPR032675">
    <property type="entry name" value="LRR_dom_sf"/>
</dbReference>
<protein>
    <submittedName>
        <fullName evidence="5">Uncharacterized protein</fullName>
    </submittedName>
</protein>
<dbReference type="InterPro" id="IPR003591">
    <property type="entry name" value="Leu-rich_rpt_typical-subtyp"/>
</dbReference>
<comment type="caution">
    <text evidence="5">The sequence shown here is derived from an EMBL/GenBank/DDBJ whole genome shotgun (WGS) entry which is preliminary data.</text>
</comment>
<name>A0AAV1ZMX3_9ARAC</name>
<dbReference type="Proteomes" id="UP001497382">
    <property type="component" value="Unassembled WGS sequence"/>
</dbReference>
<feature type="chain" id="PRO_5043438481" evidence="4">
    <location>
        <begin position="24"/>
        <end position="369"/>
    </location>
</feature>
<reference evidence="5 6" key="1">
    <citation type="submission" date="2024-04" db="EMBL/GenBank/DDBJ databases">
        <authorList>
            <person name="Rising A."/>
            <person name="Reimegard J."/>
            <person name="Sonavane S."/>
            <person name="Akerstrom W."/>
            <person name="Nylinder S."/>
            <person name="Hedman E."/>
            <person name="Kallberg Y."/>
        </authorList>
    </citation>
    <scope>NUCLEOTIDE SEQUENCE [LARGE SCALE GENOMIC DNA]</scope>
</reference>
<evidence type="ECO:0000256" key="4">
    <source>
        <dbReference type="SAM" id="SignalP"/>
    </source>
</evidence>
<proteinExistence type="predicted"/>
<keyword evidence="2 4" id="KW-0732">Signal</keyword>
<gene>
    <name evidence="5" type="ORF">LARSCL_LOCUS6731</name>
</gene>
<evidence type="ECO:0000256" key="2">
    <source>
        <dbReference type="ARBA" id="ARBA00022729"/>
    </source>
</evidence>
<organism evidence="5 6">
    <name type="scientific">Larinioides sclopetarius</name>
    <dbReference type="NCBI Taxonomy" id="280406"/>
    <lineage>
        <taxon>Eukaryota</taxon>
        <taxon>Metazoa</taxon>
        <taxon>Ecdysozoa</taxon>
        <taxon>Arthropoda</taxon>
        <taxon>Chelicerata</taxon>
        <taxon>Arachnida</taxon>
        <taxon>Araneae</taxon>
        <taxon>Araneomorphae</taxon>
        <taxon>Entelegynae</taxon>
        <taxon>Araneoidea</taxon>
        <taxon>Araneidae</taxon>
        <taxon>Larinioides</taxon>
    </lineage>
</organism>
<keyword evidence="6" id="KW-1185">Reference proteome</keyword>
<evidence type="ECO:0000313" key="5">
    <source>
        <dbReference type="EMBL" id="CAL1273118.1"/>
    </source>
</evidence>
<accession>A0AAV1ZMX3</accession>
<dbReference type="InterPro" id="IPR050328">
    <property type="entry name" value="Dev_Immune_Receptor"/>
</dbReference>
<dbReference type="SMART" id="SM00369">
    <property type="entry name" value="LRR_TYP"/>
    <property type="match status" value="3"/>
</dbReference>
<feature type="signal peptide" evidence="4">
    <location>
        <begin position="1"/>
        <end position="23"/>
    </location>
</feature>
<dbReference type="PRINTS" id="PR00019">
    <property type="entry name" value="LEURICHRPT"/>
</dbReference>
<dbReference type="Gene3D" id="3.80.10.10">
    <property type="entry name" value="Ribonuclease Inhibitor"/>
    <property type="match status" value="1"/>
</dbReference>
<keyword evidence="1" id="KW-0433">Leucine-rich repeat</keyword>
<dbReference type="InterPro" id="IPR001611">
    <property type="entry name" value="Leu-rich_rpt"/>
</dbReference>
<dbReference type="SUPFAM" id="SSF52058">
    <property type="entry name" value="L domain-like"/>
    <property type="match status" value="1"/>
</dbReference>
<evidence type="ECO:0000256" key="1">
    <source>
        <dbReference type="ARBA" id="ARBA00022614"/>
    </source>
</evidence>